<reference evidence="2 3" key="1">
    <citation type="submission" date="2020-08" db="EMBL/GenBank/DDBJ databases">
        <title>Genomic Encyclopedia of Type Strains, Phase IV (KMG-IV): sequencing the most valuable type-strain genomes for metagenomic binning, comparative biology and taxonomic classification.</title>
        <authorList>
            <person name="Goeker M."/>
        </authorList>
    </citation>
    <scope>NUCLEOTIDE SEQUENCE [LARGE SCALE GENOMIC DNA]</scope>
    <source>
        <strain evidence="2 3">DSM 23562</strain>
    </source>
</reference>
<dbReference type="InterPro" id="IPR027417">
    <property type="entry name" value="P-loop_NTPase"/>
</dbReference>
<dbReference type="GO" id="GO:0000731">
    <property type="term" value="P:DNA synthesis involved in DNA repair"/>
    <property type="evidence" value="ECO:0007669"/>
    <property type="project" value="TreeGrafter"/>
</dbReference>
<dbReference type="Proteomes" id="UP000520814">
    <property type="component" value="Unassembled WGS sequence"/>
</dbReference>
<dbReference type="RefSeq" id="WP_184203633.1">
    <property type="nucleotide sequence ID" value="NZ_JACHGW010000007.1"/>
</dbReference>
<feature type="domain" description="ATPase AAA-type core" evidence="1">
    <location>
        <begin position="23"/>
        <end position="335"/>
    </location>
</feature>
<gene>
    <name evidence="2" type="ORF">HNQ39_005379</name>
</gene>
<dbReference type="PANTHER" id="PTHR32182:SF25">
    <property type="entry name" value="SLR1056 PROTEIN"/>
    <property type="match status" value="1"/>
</dbReference>
<dbReference type="Pfam" id="PF13304">
    <property type="entry name" value="AAA_21"/>
    <property type="match status" value="1"/>
</dbReference>
<dbReference type="PIRSF" id="PIRSF029347">
    <property type="entry name" value="RecF"/>
    <property type="match status" value="1"/>
</dbReference>
<dbReference type="SUPFAM" id="SSF52540">
    <property type="entry name" value="P-loop containing nucleoside triphosphate hydrolases"/>
    <property type="match status" value="1"/>
</dbReference>
<proteinExistence type="predicted"/>
<dbReference type="GO" id="GO:0016887">
    <property type="term" value="F:ATP hydrolysis activity"/>
    <property type="evidence" value="ECO:0007669"/>
    <property type="project" value="InterPro"/>
</dbReference>
<dbReference type="EMBL" id="JACHGW010000007">
    <property type="protein sequence ID" value="MBB6053544.1"/>
    <property type="molecule type" value="Genomic_DNA"/>
</dbReference>
<dbReference type="FunFam" id="3.40.50.300:FF:002708">
    <property type="entry name" value="FeS assembly ATPase SufC"/>
    <property type="match status" value="1"/>
</dbReference>
<dbReference type="InterPro" id="IPR003959">
    <property type="entry name" value="ATPase_AAA_core"/>
</dbReference>
<organism evidence="2 3">
    <name type="scientific">Armatimonas rosea</name>
    <dbReference type="NCBI Taxonomy" id="685828"/>
    <lineage>
        <taxon>Bacteria</taxon>
        <taxon>Bacillati</taxon>
        <taxon>Armatimonadota</taxon>
        <taxon>Armatimonadia</taxon>
        <taxon>Armatimonadales</taxon>
        <taxon>Armatimonadaceae</taxon>
        <taxon>Armatimonas</taxon>
    </lineage>
</organism>
<dbReference type="GO" id="GO:0006302">
    <property type="term" value="P:double-strand break repair"/>
    <property type="evidence" value="ECO:0007669"/>
    <property type="project" value="TreeGrafter"/>
</dbReference>
<protein>
    <submittedName>
        <fullName evidence="2">Putative ATPase</fullName>
    </submittedName>
</protein>
<name>A0A7W9SWK1_ARMRO</name>
<comment type="caution">
    <text evidence="2">The sequence shown here is derived from an EMBL/GenBank/DDBJ whole genome shotgun (WGS) entry which is preliminary data.</text>
</comment>
<dbReference type="Gene3D" id="3.40.50.300">
    <property type="entry name" value="P-loop containing nucleotide triphosphate hydrolases"/>
    <property type="match status" value="2"/>
</dbReference>
<evidence type="ECO:0000313" key="2">
    <source>
        <dbReference type="EMBL" id="MBB6053544.1"/>
    </source>
</evidence>
<evidence type="ECO:0000259" key="1">
    <source>
        <dbReference type="Pfam" id="PF13304"/>
    </source>
</evidence>
<evidence type="ECO:0000313" key="3">
    <source>
        <dbReference type="Proteomes" id="UP000520814"/>
    </source>
</evidence>
<dbReference type="GO" id="GO:0005524">
    <property type="term" value="F:ATP binding"/>
    <property type="evidence" value="ECO:0007669"/>
    <property type="project" value="InterPro"/>
</dbReference>
<keyword evidence="3" id="KW-1185">Reference proteome</keyword>
<dbReference type="AlphaFoldDB" id="A0A7W9SWK1"/>
<sequence>MITALSVQGYRSVHDLWLELGALNVLTGPNGCGKSNLYRAVYLLHAAAAGSLARALADEGGMPSVLWAGPRKRHETRRLTLGVHLTGGLAYTLAAGLPEPNDLPLEHGYFQLDPLIKEETVRFEGSTLVDRGKSGVTLRDESGKRVSLPMSLTRSESVLTQIAEPHRYPYLVSLRDTLQRWRFYHQFRTDEAAPLRQPQVGTFTPALAHDGRDLAAALATILTLGDAPRLLLTVARALGGAELRIAHDPEQARFRVQLQTPGLLRPLEATELSDGTLRFLCLVAALLSPRLPPLLALNEPETSLHPDLIEPLAELIVEASQRAQLWIVTHSTKLADAIARQSGTAPVRLALRDGETVLDER</sequence>
<dbReference type="InterPro" id="IPR014555">
    <property type="entry name" value="RecF-like"/>
</dbReference>
<dbReference type="PANTHER" id="PTHR32182">
    <property type="entry name" value="DNA REPLICATION AND REPAIR PROTEIN RECF"/>
    <property type="match status" value="1"/>
</dbReference>
<accession>A0A7W9SWK1</accession>